<dbReference type="InterPro" id="IPR015414">
    <property type="entry name" value="TMEM64"/>
</dbReference>
<dbReference type="EMBL" id="BORU01000001">
    <property type="protein sequence ID" value="GIO54083.1"/>
    <property type="molecule type" value="Genomic_DNA"/>
</dbReference>
<keyword evidence="4 6" id="KW-1133">Transmembrane helix</keyword>
<evidence type="ECO:0000313" key="8">
    <source>
        <dbReference type="EMBL" id="GIO54083.1"/>
    </source>
</evidence>
<evidence type="ECO:0000256" key="2">
    <source>
        <dbReference type="ARBA" id="ARBA00022475"/>
    </source>
</evidence>
<name>A0ABQ4LBY6_9BACL</name>
<sequence>MKHMMKWIGMLLLTAFAIYTVYVLQTGDAESIVAWIRHYRFIGFVAVFLFQTLLNMLPLPGEITAVMVLEVYGPYWGGLCLWTSGIIGAFGGYWLAWSFSSYFAGTRFEPYLAKMEDWLRASEFKGLLIARFVPFIPYHAVNYAAGLLKVNLFRYMLTTAIGVFPHTVAMSALYAGVRKGSLLWAVIGCMVFMILAGLSWYVKKRTSGKSRKSRVTAE</sequence>
<dbReference type="PANTHER" id="PTHR12677:SF59">
    <property type="entry name" value="GOLGI APPARATUS MEMBRANE PROTEIN TVP38-RELATED"/>
    <property type="match status" value="1"/>
</dbReference>
<evidence type="ECO:0000259" key="7">
    <source>
        <dbReference type="Pfam" id="PF09335"/>
    </source>
</evidence>
<comment type="caution">
    <text evidence="8">The sequence shown here is derived from an EMBL/GenBank/DDBJ whole genome shotgun (WGS) entry which is preliminary data.</text>
</comment>
<evidence type="ECO:0000256" key="5">
    <source>
        <dbReference type="ARBA" id="ARBA00023136"/>
    </source>
</evidence>
<feature type="transmembrane region" description="Helical" evidence="6">
    <location>
        <begin position="152"/>
        <end position="176"/>
    </location>
</feature>
<organism evidence="8 9">
    <name type="scientific">Paenibacillus cineris</name>
    <dbReference type="NCBI Taxonomy" id="237530"/>
    <lineage>
        <taxon>Bacteria</taxon>
        <taxon>Bacillati</taxon>
        <taxon>Bacillota</taxon>
        <taxon>Bacilli</taxon>
        <taxon>Bacillales</taxon>
        <taxon>Paenibacillaceae</taxon>
        <taxon>Paenibacillus</taxon>
    </lineage>
</organism>
<feature type="transmembrane region" description="Helical" evidence="6">
    <location>
        <begin position="182"/>
        <end position="202"/>
    </location>
</feature>
<evidence type="ECO:0000256" key="1">
    <source>
        <dbReference type="ARBA" id="ARBA00004651"/>
    </source>
</evidence>
<feature type="domain" description="VTT" evidence="7">
    <location>
        <begin position="59"/>
        <end position="171"/>
    </location>
</feature>
<dbReference type="Proteomes" id="UP000676601">
    <property type="component" value="Unassembled WGS sequence"/>
</dbReference>
<keyword evidence="9" id="KW-1185">Reference proteome</keyword>
<protein>
    <recommendedName>
        <fullName evidence="6">TVP38/TMEM64 family membrane protein</fullName>
    </recommendedName>
</protein>
<evidence type="ECO:0000256" key="6">
    <source>
        <dbReference type="RuleBase" id="RU366058"/>
    </source>
</evidence>
<evidence type="ECO:0000256" key="4">
    <source>
        <dbReference type="ARBA" id="ARBA00022989"/>
    </source>
</evidence>
<feature type="transmembrane region" description="Helical" evidence="6">
    <location>
        <begin position="124"/>
        <end position="145"/>
    </location>
</feature>
<gene>
    <name evidence="8" type="ORF">J21TS7_24010</name>
</gene>
<evidence type="ECO:0000256" key="3">
    <source>
        <dbReference type="ARBA" id="ARBA00022692"/>
    </source>
</evidence>
<feature type="transmembrane region" description="Helical" evidence="6">
    <location>
        <begin position="39"/>
        <end position="58"/>
    </location>
</feature>
<keyword evidence="3 6" id="KW-0812">Transmembrane</keyword>
<dbReference type="Pfam" id="PF09335">
    <property type="entry name" value="VTT_dom"/>
    <property type="match status" value="1"/>
</dbReference>
<feature type="transmembrane region" description="Helical" evidence="6">
    <location>
        <begin position="79"/>
        <end position="104"/>
    </location>
</feature>
<dbReference type="PANTHER" id="PTHR12677">
    <property type="entry name" value="GOLGI APPARATUS MEMBRANE PROTEIN TVP38-RELATED"/>
    <property type="match status" value="1"/>
</dbReference>
<comment type="subcellular location">
    <subcellularLocation>
        <location evidence="1 6">Cell membrane</location>
        <topology evidence="1 6">Multi-pass membrane protein</topology>
    </subcellularLocation>
</comment>
<keyword evidence="5 6" id="KW-0472">Membrane</keyword>
<keyword evidence="2 6" id="KW-1003">Cell membrane</keyword>
<proteinExistence type="inferred from homology"/>
<reference evidence="8 9" key="1">
    <citation type="submission" date="2021-03" db="EMBL/GenBank/DDBJ databases">
        <title>Antimicrobial resistance genes in bacteria isolated from Japanese honey, and their potential for conferring macrolide and lincosamide resistance in the American foulbrood pathogen Paenibacillus larvae.</title>
        <authorList>
            <person name="Okamoto M."/>
            <person name="Kumagai M."/>
            <person name="Kanamori H."/>
            <person name="Takamatsu D."/>
        </authorList>
    </citation>
    <scope>NUCLEOTIDE SEQUENCE [LARGE SCALE GENOMIC DNA]</scope>
    <source>
        <strain evidence="8 9">J21TS7</strain>
    </source>
</reference>
<dbReference type="InterPro" id="IPR032816">
    <property type="entry name" value="VTT_dom"/>
</dbReference>
<evidence type="ECO:0000313" key="9">
    <source>
        <dbReference type="Proteomes" id="UP000676601"/>
    </source>
</evidence>
<comment type="similarity">
    <text evidence="6">Belongs to the TVP38/TMEM64 family.</text>
</comment>
<accession>A0ABQ4LBY6</accession>